<keyword evidence="4" id="KW-0732">Signal</keyword>
<evidence type="ECO:0000313" key="5">
    <source>
        <dbReference type="EMBL" id="ARP81182.1"/>
    </source>
</evidence>
<feature type="repeat" description="TPR" evidence="1">
    <location>
        <begin position="62"/>
        <end position="95"/>
    </location>
</feature>
<evidence type="ECO:0000256" key="1">
    <source>
        <dbReference type="PROSITE-ProRule" id="PRU00339"/>
    </source>
</evidence>
<evidence type="ECO:0000256" key="2">
    <source>
        <dbReference type="SAM" id="MobiDB-lite"/>
    </source>
</evidence>
<dbReference type="EMBL" id="CP021108">
    <property type="protein sequence ID" value="ARP81182.1"/>
    <property type="molecule type" value="Genomic_DNA"/>
</dbReference>
<feature type="signal peptide" evidence="4">
    <location>
        <begin position="1"/>
        <end position="27"/>
    </location>
</feature>
<dbReference type="InterPro" id="IPR011990">
    <property type="entry name" value="TPR-like_helical_dom_sf"/>
</dbReference>
<protein>
    <submittedName>
        <fullName evidence="5">Uncharacterized protein</fullName>
    </submittedName>
</protein>
<dbReference type="PROSITE" id="PS51257">
    <property type="entry name" value="PROKAR_LIPOPROTEIN"/>
    <property type="match status" value="1"/>
</dbReference>
<dbReference type="InterPro" id="IPR019734">
    <property type="entry name" value="TPR_rpt"/>
</dbReference>
<dbReference type="Pfam" id="PF14559">
    <property type="entry name" value="TPR_19"/>
    <property type="match status" value="1"/>
</dbReference>
<keyword evidence="3" id="KW-0812">Transmembrane</keyword>
<feature type="region of interest" description="Disordered" evidence="2">
    <location>
        <begin position="246"/>
        <end position="333"/>
    </location>
</feature>
<organism evidence="5 6">
    <name type="scientific">Bordetella genomosp. 8</name>
    <dbReference type="NCBI Taxonomy" id="1416806"/>
    <lineage>
        <taxon>Bacteria</taxon>
        <taxon>Pseudomonadati</taxon>
        <taxon>Pseudomonadota</taxon>
        <taxon>Betaproteobacteria</taxon>
        <taxon>Burkholderiales</taxon>
        <taxon>Alcaligenaceae</taxon>
        <taxon>Bordetella</taxon>
    </lineage>
</organism>
<feature type="compositionally biased region" description="Low complexity" evidence="2">
    <location>
        <begin position="309"/>
        <end position="333"/>
    </location>
</feature>
<feature type="compositionally biased region" description="Gly residues" evidence="2">
    <location>
        <begin position="184"/>
        <end position="198"/>
    </location>
</feature>
<dbReference type="PROSITE" id="PS50005">
    <property type="entry name" value="TPR"/>
    <property type="match status" value="1"/>
</dbReference>
<proteinExistence type="predicted"/>
<accession>A0A1W6YJE0</accession>
<keyword evidence="6" id="KW-1185">Reference proteome</keyword>
<dbReference type="RefSeq" id="WP_198298421.1">
    <property type="nucleotide sequence ID" value="NZ_CP021108.1"/>
</dbReference>
<evidence type="ECO:0000256" key="4">
    <source>
        <dbReference type="SAM" id="SignalP"/>
    </source>
</evidence>
<evidence type="ECO:0000313" key="6">
    <source>
        <dbReference type="Proteomes" id="UP000194151"/>
    </source>
</evidence>
<keyword evidence="1" id="KW-0802">TPR repeat</keyword>
<feature type="region of interest" description="Disordered" evidence="2">
    <location>
        <begin position="153"/>
        <end position="198"/>
    </location>
</feature>
<feature type="chain" id="PRO_5012732543" evidence="4">
    <location>
        <begin position="28"/>
        <end position="333"/>
    </location>
</feature>
<dbReference type="Proteomes" id="UP000194151">
    <property type="component" value="Chromosome"/>
</dbReference>
<dbReference type="KEGG" id="bgv:CAL12_10245"/>
<dbReference type="SUPFAM" id="SSF48452">
    <property type="entry name" value="TPR-like"/>
    <property type="match status" value="1"/>
</dbReference>
<feature type="transmembrane region" description="Helical" evidence="3">
    <location>
        <begin position="125"/>
        <end position="145"/>
    </location>
</feature>
<name>A0A1W6YJE0_9BORD</name>
<keyword evidence="3" id="KW-1133">Transmembrane helix</keyword>
<evidence type="ECO:0000256" key="3">
    <source>
        <dbReference type="SAM" id="Phobius"/>
    </source>
</evidence>
<dbReference type="Gene3D" id="1.25.40.10">
    <property type="entry name" value="Tetratricopeptide repeat domain"/>
    <property type="match status" value="1"/>
</dbReference>
<sequence>MRSIYSKSIAGSMLLSACLLLGGNAHAAEATPDQVYQAAQAGNYREAQAMMDQILRDHPNSAKAHFVEAELLGKQGKLQQAQAELNTAIRLDPSQNFARPGAVDELRSLIASNGNASRAQGTFSGIPWGMVLAIAGLLIVVSLVMRARRRANGAAGPYGGPNGGYGPMRTSSPYGPNGPNGPYGPQGGAPGAPQGGYGYPGGVAPGQAGPGMGSGILGGLATGAAVGAGVVAGEALMDRVLHRGSDNAGNIGNVDPARGAGAATTGEQGYDMGGNDFGLRDASSWDDDEKRKLANNDGGDNTWNVGNPWDDGGSSSDGGSWDDGSSSGSDDWT</sequence>
<feature type="compositionally biased region" description="Gly residues" evidence="2">
    <location>
        <begin position="156"/>
        <end position="166"/>
    </location>
</feature>
<dbReference type="STRING" id="1416806.CAL12_10245"/>
<keyword evidence="3" id="KW-0472">Membrane</keyword>
<gene>
    <name evidence="5" type="ORF">CAL12_10245</name>
</gene>
<dbReference type="AlphaFoldDB" id="A0A1W6YJE0"/>
<reference evidence="5 6" key="1">
    <citation type="submission" date="2017-05" db="EMBL/GenBank/DDBJ databases">
        <title>Complete and WGS of Bordetella genogroups.</title>
        <authorList>
            <person name="Spilker T."/>
            <person name="LiPuma J."/>
        </authorList>
    </citation>
    <scope>NUCLEOTIDE SEQUENCE [LARGE SCALE GENOMIC DNA]</scope>
    <source>
        <strain evidence="5 6">AU19157</strain>
    </source>
</reference>